<dbReference type="RefSeq" id="WP_022159737.1">
    <property type="nucleotide sequence ID" value="NZ_CABJFF010000016.1"/>
</dbReference>
<name>A0A412TPN9_9BACT</name>
<comment type="caution">
    <text evidence="1">The sequence shown here is derived from an EMBL/GenBank/DDBJ whole genome shotgun (WGS) entry which is preliminary data.</text>
</comment>
<accession>A0A412TPN9</accession>
<dbReference type="AlphaFoldDB" id="A0A412TPN9"/>
<evidence type="ECO:0000313" key="2">
    <source>
        <dbReference type="Proteomes" id="UP000284243"/>
    </source>
</evidence>
<reference evidence="1 2" key="1">
    <citation type="submission" date="2018-08" db="EMBL/GenBank/DDBJ databases">
        <title>A genome reference for cultivated species of the human gut microbiota.</title>
        <authorList>
            <person name="Zou Y."/>
            <person name="Xue W."/>
            <person name="Luo G."/>
        </authorList>
    </citation>
    <scope>NUCLEOTIDE SEQUENCE [LARGE SCALE GENOMIC DNA]</scope>
    <source>
        <strain evidence="1 2">AF16-14</strain>
    </source>
</reference>
<evidence type="ECO:0000313" key="1">
    <source>
        <dbReference type="EMBL" id="RGU55610.1"/>
    </source>
</evidence>
<organism evidence="1 2">
    <name type="scientific">Odoribacter splanchnicus</name>
    <dbReference type="NCBI Taxonomy" id="28118"/>
    <lineage>
        <taxon>Bacteria</taxon>
        <taxon>Pseudomonadati</taxon>
        <taxon>Bacteroidota</taxon>
        <taxon>Bacteroidia</taxon>
        <taxon>Bacteroidales</taxon>
        <taxon>Odoribacteraceae</taxon>
        <taxon>Odoribacter</taxon>
    </lineage>
</organism>
<proteinExistence type="predicted"/>
<protein>
    <submittedName>
        <fullName evidence="1">DUF4843 domain-containing protein</fullName>
    </submittedName>
</protein>
<dbReference type="Pfam" id="PF16132">
    <property type="entry name" value="DUF4843"/>
    <property type="match status" value="1"/>
</dbReference>
<dbReference type="InterPro" id="IPR032299">
    <property type="entry name" value="DUF4843"/>
</dbReference>
<dbReference type="EMBL" id="QRYC01000016">
    <property type="protein sequence ID" value="RGU55610.1"/>
    <property type="molecule type" value="Genomic_DNA"/>
</dbReference>
<dbReference type="PROSITE" id="PS51257">
    <property type="entry name" value="PROKAR_LIPOPROTEIN"/>
    <property type="match status" value="1"/>
</dbReference>
<sequence length="253" mass="28761">MTKNILYICLAALLAYSCEQKESFIFAETDGLYFALPDSKEQPWTSAEPETLNHKLDFPFKETGERDTDGYFPYIYGDTPRTDSIRLFIAVAGNSSDQPREYHLKAETVNDSTEMADIVLPEVCILAPHAVKDTVVVYINSPRKIGEFAAAIIFDKEKSPAFPGNITGWDKYEIQALNRYPKPEAWEDEKYGEYSEEKYAFMVKVLRTSYQYFSWIPGSNWAYDGGVTDLINALNAYNAEHPDAPKDFTFPGM</sequence>
<dbReference type="Proteomes" id="UP000284243">
    <property type="component" value="Unassembled WGS sequence"/>
</dbReference>
<gene>
    <name evidence="1" type="ORF">DWW57_11880</name>
</gene>